<dbReference type="AlphaFoldDB" id="A0A2R6NNT7"/>
<dbReference type="OrthoDB" id="429813at2759"/>
<name>A0A2R6NNT7_9APHY</name>
<evidence type="ECO:0000313" key="2">
    <source>
        <dbReference type="Proteomes" id="UP000186601"/>
    </source>
</evidence>
<reference evidence="1 2" key="1">
    <citation type="submission" date="2018-02" db="EMBL/GenBank/DDBJ databases">
        <title>Genome sequence of the basidiomycete white-rot fungus Phlebia centrifuga.</title>
        <authorList>
            <person name="Granchi Z."/>
            <person name="Peng M."/>
            <person name="de Vries R.P."/>
            <person name="Hilden K."/>
            <person name="Makela M.R."/>
            <person name="Grigoriev I."/>
            <person name="Riley R."/>
        </authorList>
    </citation>
    <scope>NUCLEOTIDE SEQUENCE [LARGE SCALE GENOMIC DNA]</scope>
    <source>
        <strain evidence="1 2">FBCC195</strain>
    </source>
</reference>
<dbReference type="STRING" id="98765.A0A2R6NNT7"/>
<accession>A0A2R6NNT7</accession>
<sequence length="122" mass="13896">MREILFARTPSRPILHLENPSRQPWSEILETIGAVLDIPRQRSVPFSDWLLRVKAVPDAVANPCVKILPFLEDEFLRMATGKVVLDMKVATSISSTMRGSAAITEEQLRSYVNNWKTENFLE</sequence>
<dbReference type="Proteomes" id="UP000186601">
    <property type="component" value="Unassembled WGS sequence"/>
</dbReference>
<organism evidence="1 2">
    <name type="scientific">Hermanssonia centrifuga</name>
    <dbReference type="NCBI Taxonomy" id="98765"/>
    <lineage>
        <taxon>Eukaryota</taxon>
        <taxon>Fungi</taxon>
        <taxon>Dikarya</taxon>
        <taxon>Basidiomycota</taxon>
        <taxon>Agaricomycotina</taxon>
        <taxon>Agaricomycetes</taxon>
        <taxon>Polyporales</taxon>
        <taxon>Meruliaceae</taxon>
        <taxon>Hermanssonia</taxon>
    </lineage>
</organism>
<dbReference type="Gene3D" id="3.40.50.720">
    <property type="entry name" value="NAD(P)-binding Rossmann-like Domain"/>
    <property type="match status" value="1"/>
</dbReference>
<keyword evidence="2" id="KW-1185">Reference proteome</keyword>
<comment type="caution">
    <text evidence="1">The sequence shown here is derived from an EMBL/GenBank/DDBJ whole genome shotgun (WGS) entry which is preliminary data.</text>
</comment>
<gene>
    <name evidence="1" type="ORF">PHLCEN_2v10199</name>
</gene>
<protein>
    <submittedName>
        <fullName evidence="1">Uncharacterized protein</fullName>
    </submittedName>
</protein>
<proteinExistence type="predicted"/>
<dbReference type="EMBL" id="MLYV02001036">
    <property type="protein sequence ID" value="PSR74015.1"/>
    <property type="molecule type" value="Genomic_DNA"/>
</dbReference>
<evidence type="ECO:0000313" key="1">
    <source>
        <dbReference type="EMBL" id="PSR74015.1"/>
    </source>
</evidence>